<reference evidence="2 3" key="1">
    <citation type="submission" date="2024-05" db="EMBL/GenBank/DDBJ databases">
        <title>Genome sequencing and assembly of Indian major carp, Cirrhinus mrigala (Hamilton, 1822).</title>
        <authorList>
            <person name="Mohindra V."/>
            <person name="Chowdhury L.M."/>
            <person name="Lal K."/>
            <person name="Jena J.K."/>
        </authorList>
    </citation>
    <scope>NUCLEOTIDE SEQUENCE [LARGE SCALE GENOMIC DNA]</scope>
    <source>
        <strain evidence="2">CM1030</strain>
        <tissue evidence="2">Blood</tissue>
    </source>
</reference>
<dbReference type="EMBL" id="JAMKFB020000009">
    <property type="protein sequence ID" value="KAL0184418.1"/>
    <property type="molecule type" value="Genomic_DNA"/>
</dbReference>
<accession>A0ABD0QDT3</accession>
<evidence type="ECO:0000313" key="2">
    <source>
        <dbReference type="EMBL" id="KAL0184418.1"/>
    </source>
</evidence>
<keyword evidence="3" id="KW-1185">Reference proteome</keyword>
<proteinExistence type="predicted"/>
<feature type="compositionally biased region" description="Basic and acidic residues" evidence="1">
    <location>
        <begin position="12"/>
        <end position="26"/>
    </location>
</feature>
<feature type="compositionally biased region" description="Polar residues" evidence="1">
    <location>
        <begin position="39"/>
        <end position="49"/>
    </location>
</feature>
<protein>
    <submittedName>
        <fullName evidence="2">Uncharacterized protein</fullName>
    </submittedName>
</protein>
<feature type="region of interest" description="Disordered" evidence="1">
    <location>
        <begin position="1"/>
        <end position="49"/>
    </location>
</feature>
<evidence type="ECO:0000313" key="3">
    <source>
        <dbReference type="Proteomes" id="UP001529510"/>
    </source>
</evidence>
<dbReference type="Proteomes" id="UP001529510">
    <property type="component" value="Unassembled WGS sequence"/>
</dbReference>
<evidence type="ECO:0000256" key="1">
    <source>
        <dbReference type="SAM" id="MobiDB-lite"/>
    </source>
</evidence>
<organism evidence="2 3">
    <name type="scientific">Cirrhinus mrigala</name>
    <name type="common">Mrigala</name>
    <dbReference type="NCBI Taxonomy" id="683832"/>
    <lineage>
        <taxon>Eukaryota</taxon>
        <taxon>Metazoa</taxon>
        <taxon>Chordata</taxon>
        <taxon>Craniata</taxon>
        <taxon>Vertebrata</taxon>
        <taxon>Euteleostomi</taxon>
        <taxon>Actinopterygii</taxon>
        <taxon>Neopterygii</taxon>
        <taxon>Teleostei</taxon>
        <taxon>Ostariophysi</taxon>
        <taxon>Cypriniformes</taxon>
        <taxon>Cyprinidae</taxon>
        <taxon>Labeoninae</taxon>
        <taxon>Labeonini</taxon>
        <taxon>Cirrhinus</taxon>
    </lineage>
</organism>
<dbReference type="AlphaFoldDB" id="A0ABD0QDT3"/>
<gene>
    <name evidence="2" type="ORF">M9458_020114</name>
</gene>
<name>A0ABD0QDT3_CIRMR</name>
<sequence>EEMTGALSQGRKLLENIREPVRRDPDSSLNPDQLENLATVHSRNPLSSC</sequence>
<feature type="non-terminal residue" evidence="2">
    <location>
        <position position="1"/>
    </location>
</feature>
<comment type="caution">
    <text evidence="2">The sequence shown here is derived from an EMBL/GenBank/DDBJ whole genome shotgun (WGS) entry which is preliminary data.</text>
</comment>